<dbReference type="PANTHER" id="PTHR37319">
    <property type="entry name" value="TRANSPOSASE"/>
    <property type="match status" value="1"/>
</dbReference>
<organism evidence="2">
    <name type="scientific">Wolbachia endosymbiont of Armadillidium arcangelii</name>
    <dbReference type="NCBI Taxonomy" id="3158571"/>
    <lineage>
        <taxon>Bacteria</taxon>
        <taxon>Pseudomonadati</taxon>
        <taxon>Pseudomonadota</taxon>
        <taxon>Alphaproteobacteria</taxon>
        <taxon>Rickettsiales</taxon>
        <taxon>Anaplasmataceae</taxon>
        <taxon>Wolbachieae</taxon>
        <taxon>Wolbachia</taxon>
    </lineage>
</organism>
<dbReference type="SUPFAM" id="SSF53098">
    <property type="entry name" value="Ribonuclease H-like"/>
    <property type="match status" value="1"/>
</dbReference>
<evidence type="ECO:0000313" key="1">
    <source>
        <dbReference type="EMBL" id="XBS67886.1"/>
    </source>
</evidence>
<accession>A0AAU7Q4F9</accession>
<proteinExistence type="predicted"/>
<evidence type="ECO:0008006" key="3">
    <source>
        <dbReference type="Google" id="ProtNLM"/>
    </source>
</evidence>
<name>A0AAU7Q4F9_9RICK</name>
<dbReference type="EMBL" id="CP157942">
    <property type="protein sequence ID" value="XBS67888.1"/>
    <property type="molecule type" value="Genomic_DNA"/>
</dbReference>
<dbReference type="PANTHER" id="PTHR37319:SF1">
    <property type="entry name" value="TRANSPOSASE TN5 DIMERISATION DOMAIN-CONTAINING PROTEIN"/>
    <property type="match status" value="1"/>
</dbReference>
<sequence>MVFCPPEASPLEWMLLTNLPVNTFDEAVEKVSWYCLRWKIEILHKILKSGLKVEECRLETAERLMRYLTVMSVIAWRIFFITTIARTNPTLLY</sequence>
<evidence type="ECO:0000313" key="2">
    <source>
        <dbReference type="EMBL" id="XBS67888.1"/>
    </source>
</evidence>
<dbReference type="EMBL" id="CP157942">
    <property type="protein sequence ID" value="XBS67886.1"/>
    <property type="molecule type" value="Genomic_DNA"/>
</dbReference>
<dbReference type="InterPro" id="IPR047768">
    <property type="entry name" value="Tn5p-like"/>
</dbReference>
<dbReference type="AlphaFoldDB" id="A0AAU7Q4F9"/>
<reference evidence="2" key="1">
    <citation type="submission" date="2024-06" db="EMBL/GenBank/DDBJ databases">
        <authorList>
            <person name="Dussert Y."/>
            <person name="Peccoud J."/>
            <person name="Pigeault R."/>
        </authorList>
    </citation>
    <scope>NUCLEOTIDE SEQUENCE</scope>
    <source>
        <strain evidence="2">WArc</strain>
    </source>
</reference>
<dbReference type="InterPro" id="IPR012337">
    <property type="entry name" value="RNaseH-like_sf"/>
</dbReference>
<gene>
    <name evidence="2" type="ORF">ABLO99_00475</name>
    <name evidence="1" type="ORF">ABLO99_05275</name>
</gene>
<dbReference type="Gene3D" id="3.90.350.10">
    <property type="entry name" value="Transposase Inhibitor Protein From Tn5, Chain A, domain 1"/>
    <property type="match status" value="1"/>
</dbReference>
<protein>
    <recommendedName>
        <fullName evidence="3">Transposase</fullName>
    </recommendedName>
</protein>